<organism evidence="2 3">
    <name type="scientific">Dreissena polymorpha</name>
    <name type="common">Zebra mussel</name>
    <name type="synonym">Mytilus polymorpha</name>
    <dbReference type="NCBI Taxonomy" id="45954"/>
    <lineage>
        <taxon>Eukaryota</taxon>
        <taxon>Metazoa</taxon>
        <taxon>Spiralia</taxon>
        <taxon>Lophotrochozoa</taxon>
        <taxon>Mollusca</taxon>
        <taxon>Bivalvia</taxon>
        <taxon>Autobranchia</taxon>
        <taxon>Heteroconchia</taxon>
        <taxon>Euheterodonta</taxon>
        <taxon>Imparidentia</taxon>
        <taxon>Neoheterodontei</taxon>
        <taxon>Myida</taxon>
        <taxon>Dreissenoidea</taxon>
        <taxon>Dreissenidae</taxon>
        <taxon>Dreissena</taxon>
    </lineage>
</organism>
<dbReference type="EMBL" id="JAIWYP010000013">
    <property type="protein sequence ID" value="KAH3716787.1"/>
    <property type="molecule type" value="Genomic_DNA"/>
</dbReference>
<sequence>MSSEDTVVVTVRLIRSFEHRNIKHVVYRDIRLDQSVAEFIGFLLIDLKTRPGLPPPFKNNKFDTLKISHQPFGAKTSDPVINTDNDEGLMLQPDKTLRESHIVNETELSFFNMEEYRAYQKNPHLVW</sequence>
<gene>
    <name evidence="2" type="ORF">DPMN_059516</name>
</gene>
<dbReference type="PANTHER" id="PTHR18444">
    <property type="entry name" value="UPF0538 FAMILY MEMBER"/>
    <property type="match status" value="1"/>
</dbReference>
<proteinExistence type="inferred from homology"/>
<evidence type="ECO:0000313" key="2">
    <source>
        <dbReference type="EMBL" id="KAH3716787.1"/>
    </source>
</evidence>
<dbReference type="Pfam" id="PF10209">
    <property type="entry name" value="DUF2340"/>
    <property type="match status" value="1"/>
</dbReference>
<dbReference type="Proteomes" id="UP000828390">
    <property type="component" value="Unassembled WGS sequence"/>
</dbReference>
<evidence type="ECO:0000313" key="3">
    <source>
        <dbReference type="Proteomes" id="UP000828390"/>
    </source>
</evidence>
<comment type="similarity">
    <text evidence="1">Belongs to the UPF0538 family.</text>
</comment>
<reference evidence="2" key="1">
    <citation type="journal article" date="2019" name="bioRxiv">
        <title>The Genome of the Zebra Mussel, Dreissena polymorpha: A Resource for Invasive Species Research.</title>
        <authorList>
            <person name="McCartney M.A."/>
            <person name="Auch B."/>
            <person name="Kono T."/>
            <person name="Mallez S."/>
            <person name="Zhang Y."/>
            <person name="Obille A."/>
            <person name="Becker A."/>
            <person name="Abrahante J.E."/>
            <person name="Garbe J."/>
            <person name="Badalamenti J.P."/>
            <person name="Herman A."/>
            <person name="Mangelson H."/>
            <person name="Liachko I."/>
            <person name="Sullivan S."/>
            <person name="Sone E.D."/>
            <person name="Koren S."/>
            <person name="Silverstein K.A.T."/>
            <person name="Beckman K.B."/>
            <person name="Gohl D.M."/>
        </authorList>
    </citation>
    <scope>NUCLEOTIDE SEQUENCE</scope>
    <source>
        <strain evidence="2">Duluth1</strain>
        <tissue evidence="2">Whole animal</tissue>
    </source>
</reference>
<accession>A0A9D4C3M7</accession>
<dbReference type="AlphaFoldDB" id="A0A9D4C3M7"/>
<dbReference type="OrthoDB" id="937at2759"/>
<name>A0A9D4C3M7_DREPO</name>
<dbReference type="InterPro" id="IPR018794">
    <property type="entry name" value="UPF0538"/>
</dbReference>
<protein>
    <submittedName>
        <fullName evidence="2">Uncharacterized protein</fullName>
    </submittedName>
</protein>
<reference evidence="2" key="2">
    <citation type="submission" date="2020-11" db="EMBL/GenBank/DDBJ databases">
        <authorList>
            <person name="McCartney M.A."/>
            <person name="Auch B."/>
            <person name="Kono T."/>
            <person name="Mallez S."/>
            <person name="Becker A."/>
            <person name="Gohl D.M."/>
            <person name="Silverstein K.A.T."/>
            <person name="Koren S."/>
            <person name="Bechman K.B."/>
            <person name="Herman A."/>
            <person name="Abrahante J.E."/>
            <person name="Garbe J."/>
        </authorList>
    </citation>
    <scope>NUCLEOTIDE SEQUENCE</scope>
    <source>
        <strain evidence="2">Duluth1</strain>
        <tissue evidence="2">Whole animal</tissue>
    </source>
</reference>
<comment type="caution">
    <text evidence="2">The sequence shown here is derived from an EMBL/GenBank/DDBJ whole genome shotgun (WGS) entry which is preliminary data.</text>
</comment>
<evidence type="ECO:0000256" key="1">
    <source>
        <dbReference type="ARBA" id="ARBA00007176"/>
    </source>
</evidence>
<keyword evidence="3" id="KW-1185">Reference proteome</keyword>
<dbReference type="PANTHER" id="PTHR18444:SF9">
    <property type="entry name" value="UPF0538 PROTEIN C2ORF76"/>
    <property type="match status" value="1"/>
</dbReference>